<organism evidence="4 5">
    <name type="scientific">Senna tora</name>
    <dbReference type="NCBI Taxonomy" id="362788"/>
    <lineage>
        <taxon>Eukaryota</taxon>
        <taxon>Viridiplantae</taxon>
        <taxon>Streptophyta</taxon>
        <taxon>Embryophyta</taxon>
        <taxon>Tracheophyta</taxon>
        <taxon>Spermatophyta</taxon>
        <taxon>Magnoliopsida</taxon>
        <taxon>eudicotyledons</taxon>
        <taxon>Gunneridae</taxon>
        <taxon>Pentapetalae</taxon>
        <taxon>rosids</taxon>
        <taxon>fabids</taxon>
        <taxon>Fabales</taxon>
        <taxon>Fabaceae</taxon>
        <taxon>Caesalpinioideae</taxon>
        <taxon>Cassia clade</taxon>
        <taxon>Senna</taxon>
    </lineage>
</organism>
<dbReference type="GO" id="GO:0080043">
    <property type="term" value="F:quercetin 3-O-glucosyltransferase activity"/>
    <property type="evidence" value="ECO:0007669"/>
    <property type="project" value="TreeGrafter"/>
</dbReference>
<dbReference type="PANTHER" id="PTHR11926:SF1365">
    <property type="entry name" value="GLYCOSYLTRANSFERASE"/>
    <property type="match status" value="1"/>
</dbReference>
<evidence type="ECO:0000256" key="3">
    <source>
        <dbReference type="RuleBase" id="RU003718"/>
    </source>
</evidence>
<dbReference type="SUPFAM" id="SSF53756">
    <property type="entry name" value="UDP-Glycosyltransferase/glycogen phosphorylase"/>
    <property type="match status" value="1"/>
</dbReference>
<dbReference type="OrthoDB" id="5835829at2759"/>
<evidence type="ECO:0000256" key="1">
    <source>
        <dbReference type="ARBA" id="ARBA00009995"/>
    </source>
</evidence>
<dbReference type="EMBL" id="JAAIUW010000003">
    <property type="protein sequence ID" value="KAF7839932.1"/>
    <property type="molecule type" value="Genomic_DNA"/>
</dbReference>
<dbReference type="AlphaFoldDB" id="A0A834X8Q3"/>
<dbReference type="InterPro" id="IPR002213">
    <property type="entry name" value="UDP_glucos_trans"/>
</dbReference>
<dbReference type="Gene3D" id="3.40.50.2000">
    <property type="entry name" value="Glycogen Phosphorylase B"/>
    <property type="match status" value="2"/>
</dbReference>
<evidence type="ECO:0000313" key="4">
    <source>
        <dbReference type="EMBL" id="KAF7839932.1"/>
    </source>
</evidence>
<reference evidence="4" key="1">
    <citation type="submission" date="2020-09" db="EMBL/GenBank/DDBJ databases">
        <title>Genome-Enabled Discovery of Anthraquinone Biosynthesis in Senna tora.</title>
        <authorList>
            <person name="Kang S.-H."/>
            <person name="Pandey R.P."/>
            <person name="Lee C.-M."/>
            <person name="Sim J.-S."/>
            <person name="Jeong J.-T."/>
            <person name="Choi B.-S."/>
            <person name="Jung M."/>
            <person name="Ginzburg D."/>
            <person name="Zhao K."/>
            <person name="Won S.Y."/>
            <person name="Oh T.-J."/>
            <person name="Yu Y."/>
            <person name="Kim N.-H."/>
            <person name="Lee O.R."/>
            <person name="Lee T.-H."/>
            <person name="Bashyal P."/>
            <person name="Kim T.-S."/>
            <person name="Lee W.-H."/>
            <person name="Kawkins C."/>
            <person name="Kim C.-K."/>
            <person name="Kim J.S."/>
            <person name="Ahn B.O."/>
            <person name="Rhee S.Y."/>
            <person name="Sohng J.K."/>
        </authorList>
    </citation>
    <scope>NUCLEOTIDE SEQUENCE</scope>
    <source>
        <tissue evidence="4">Leaf</tissue>
    </source>
</reference>
<keyword evidence="3" id="KW-0328">Glycosyltransferase</keyword>
<dbReference type="Proteomes" id="UP000634136">
    <property type="component" value="Unassembled WGS sequence"/>
</dbReference>
<comment type="caution">
    <text evidence="4">The sequence shown here is derived from an EMBL/GenBank/DDBJ whole genome shotgun (WGS) entry which is preliminary data.</text>
</comment>
<dbReference type="GO" id="GO:0080044">
    <property type="term" value="F:quercetin 7-O-glucosyltransferase activity"/>
    <property type="evidence" value="ECO:0007669"/>
    <property type="project" value="TreeGrafter"/>
</dbReference>
<proteinExistence type="inferred from homology"/>
<accession>A0A834X8Q3</accession>
<gene>
    <name evidence="4" type="ORF">G2W53_008414</name>
</gene>
<dbReference type="PANTHER" id="PTHR11926">
    <property type="entry name" value="GLUCOSYL/GLUCURONOSYL TRANSFERASES"/>
    <property type="match status" value="1"/>
</dbReference>
<name>A0A834X8Q3_9FABA</name>
<keyword evidence="2 3" id="KW-0808">Transferase</keyword>
<sequence length="302" mass="34971">MPIHWIPCMKNLRLKDIPSFIRITDLNDTLFDFMGSEAQNCLKSSSIIISTFRAFEHEALNAIIKAQNFPNIYTIGPLPLLYRHVSPTHLPSLRRPSPWKEDTACLNWLDQWEPSSVVYVNYGSWTVITENHLREFAWGLANSEKPFLWILRSDVIKGIEESSILPKGFRDEIEGRGYITSWCPQEKVLEHPAIGVFLTHCGWNSITEAVCGGVPIIGWPFFAEQQMNCTYACENWKIGMEMKHDVKREEIAWLVKEMVEGEKGRELKKNVLEWKKKAKEATEFGGSSFCDFNRFIKERLHF</sequence>
<dbReference type="InterPro" id="IPR035595">
    <property type="entry name" value="UDP_glycos_trans_CS"/>
</dbReference>
<dbReference type="Pfam" id="PF00201">
    <property type="entry name" value="UDPGT"/>
    <property type="match status" value="1"/>
</dbReference>
<evidence type="ECO:0000313" key="5">
    <source>
        <dbReference type="Proteomes" id="UP000634136"/>
    </source>
</evidence>
<comment type="similarity">
    <text evidence="1 3">Belongs to the UDP-glycosyltransferase family.</text>
</comment>
<dbReference type="PROSITE" id="PS00375">
    <property type="entry name" value="UDPGT"/>
    <property type="match status" value="1"/>
</dbReference>
<evidence type="ECO:0000256" key="2">
    <source>
        <dbReference type="ARBA" id="ARBA00022679"/>
    </source>
</evidence>
<protein>
    <submittedName>
        <fullName evidence="4">Linamarin synthase 2-like</fullName>
    </submittedName>
</protein>
<dbReference type="CDD" id="cd03784">
    <property type="entry name" value="GT1_Gtf-like"/>
    <property type="match status" value="1"/>
</dbReference>
<dbReference type="FunFam" id="3.40.50.2000:FF:000027">
    <property type="entry name" value="Glycosyltransferase"/>
    <property type="match status" value="1"/>
</dbReference>
<keyword evidence="5" id="KW-1185">Reference proteome</keyword>